<dbReference type="GO" id="GO:0050982">
    <property type="term" value="P:detection of mechanical stimulus"/>
    <property type="evidence" value="ECO:0007669"/>
    <property type="project" value="TreeGrafter"/>
</dbReference>
<keyword evidence="3" id="KW-0472">Membrane</keyword>
<evidence type="ECO:0000259" key="5">
    <source>
        <dbReference type="PROSITE" id="PS50095"/>
    </source>
</evidence>
<evidence type="ECO:0000259" key="6">
    <source>
        <dbReference type="PROSITE" id="PS50853"/>
    </source>
</evidence>
<dbReference type="GO" id="GO:0016020">
    <property type="term" value="C:membrane"/>
    <property type="evidence" value="ECO:0007669"/>
    <property type="project" value="TreeGrafter"/>
</dbReference>
<feature type="region of interest" description="Disordered" evidence="2">
    <location>
        <begin position="376"/>
        <end position="399"/>
    </location>
</feature>
<feature type="signal peptide" evidence="4">
    <location>
        <begin position="1"/>
        <end position="17"/>
    </location>
</feature>
<evidence type="ECO:0000256" key="3">
    <source>
        <dbReference type="SAM" id="Phobius"/>
    </source>
</evidence>
<dbReference type="GO" id="GO:0005262">
    <property type="term" value="F:calcium channel activity"/>
    <property type="evidence" value="ECO:0007669"/>
    <property type="project" value="TreeGrafter"/>
</dbReference>
<feature type="domain" description="Fibronectin type-III" evidence="6">
    <location>
        <begin position="533"/>
        <end position="625"/>
    </location>
</feature>
<evidence type="ECO:0000256" key="1">
    <source>
        <dbReference type="PROSITE-ProRule" id="PRU00152"/>
    </source>
</evidence>
<feature type="domain" description="Fibronectin type-III" evidence="6">
    <location>
        <begin position="442"/>
        <end position="532"/>
    </location>
</feature>
<reference evidence="7" key="1">
    <citation type="submission" date="2022-01" db="EMBL/GenBank/DDBJ databases">
        <authorList>
            <person name="Braso-Vives M."/>
        </authorList>
    </citation>
    <scope>NUCLEOTIDE SEQUENCE</scope>
</reference>
<dbReference type="Pfam" id="PF01477">
    <property type="entry name" value="PLAT"/>
    <property type="match status" value="1"/>
</dbReference>
<feature type="chain" id="PRO_5035440770" evidence="4">
    <location>
        <begin position="18"/>
        <end position="1503"/>
    </location>
</feature>
<dbReference type="OrthoDB" id="166585at2759"/>
<sequence>MRIQLLIVVFLAGAAFAKPLKGVKGPRKTRDEAPTTGGHGRTSGLSRPTENPDVGPGPGVDDVTADYVTLRDVEGSFNTDKIPYGHLRGPEERANRNVRAVSGCEGISSSTPTGPGWKQIPGYLKQVETGPSGRQAWGVNSGDYIFQRTSLTASELSEPTWKSIGGLLKFVSVGSKGVWGVDPNDDIYYRSGTLEDGESSGSGWVKIEGKLKQISSGRSVWGVSANDDIFIRQGLTASSPAGTGWLNVPGKLKQLDVSSTADQIWGVDANDNIYRRTGITTDQPAGIDWEQIDGSLKFVSVGPAGVWGVNANDDIFYRTGTFRNEASAGSGWEHVEGNLKQISSGDNIVWGVNVNDDIFIREAKKCFTVRAQSYGNDDPGADSTSCIVSNGQKSTIDQDGRRESYAMITQKGATPSWFVEKRSAAGAGPTIVEAVIPTETDSPQYLTCSTATYTSLGIIWIKPRAPLTGYRVDLNLVSDSPSDVITRYFRTENEKHVFQEVLADREYSVTLVAVGMYKDSSPVEVTCATLTPPPEDFKVTDITETSITVSWKQRTNSLAINHRMWIRRSDTAESLFTQFLSTVQTEATFTDHTPATEYVIYATSINRHNEGPAVNLTVGTNTDPPSSLRVTKSSATWLFLEWTPPVANILSYNLDISDEYGATRTLRLDGHRTMYNVTGLLPETTYVIKMAANSEHGRSVDSTISSRTGSLSLNEASTTVSLYTTKETSTTDGRSTSVSPTPFWTKLTVVQDIKVSDMSLHTAASTRTTQDPGEKLQGLVKDLEQSLTDAVVPEDILAVTSTIKQIIKPNDESVMPLSVLQTTSGIIEKLASVARGSQGASTDNTEAIANALVQTASIVLDMLPEQEMQTASYSGNLFESDFIDTSSTDLSPKQQLEMLRDKQNEREDMQQKASQSIVASLDQVAETLLALQPDDVEYHSGFKTESVAVDVARFPSDEELHLDSGDIVANIPPTPESKTRDMLDVKMSVFKKNPYSWSKATGGQNVTSSVAFLTINSKNSGNLSKEQEVKLDMAFVLSQESGELAFRPSHVTTERPSTAEDNTNGTTMAYHAFNVQHNNVISVIRMDWWDVKATFHVYISYESPPTEERYDEKRVIKEDGYEAWLSGTNLSASFIPDTTNHAGRILYVGVQKLGSVGSSYGHQHQPTVQILGKDDYTLSISAVGCSSWKDSEEQWKLEGCDADIDLDHGTISCRCHMTERKVSVGTMTLPLPNSINFINAFKNFRNLRENSVVFSIVVSEYILYILIMLFLCVDFHHVWMTLRRRFTSRISPISGESGGENNQRKTLDKVSLLPPDRMPAPHVYQITVTTGSMFGAGTTSRIGFRLFGSEGTSPLKMLNPEREALVRGSTLHFVIPVRESLGEVMTLHIWHDNSGEGDTSSWFLGSFIVRDIKKDTVSYFTCNDWLSSGKGDGEVQKVVHASTEEEMTSFTNVFHEASRDVFYDKQLWVSALVAAPVGFSFTKAQRLSCCLTLLNTMMLASAM</sequence>
<dbReference type="SMART" id="SM00308">
    <property type="entry name" value="LH2"/>
    <property type="match status" value="1"/>
</dbReference>
<dbReference type="PANTHER" id="PTHR10877">
    <property type="entry name" value="POLYCYSTIN FAMILY MEMBER"/>
    <property type="match status" value="1"/>
</dbReference>
<feature type="transmembrane region" description="Helical" evidence="3">
    <location>
        <begin position="1261"/>
        <end position="1282"/>
    </location>
</feature>
<gene>
    <name evidence="7" type="primary">PKD1L3</name>
    <name evidence="7" type="ORF">BLAG_LOCUS16698</name>
</gene>
<evidence type="ECO:0000313" key="7">
    <source>
        <dbReference type="EMBL" id="CAH1259370.1"/>
    </source>
</evidence>
<feature type="domain" description="Fibronectin type-III" evidence="6">
    <location>
        <begin position="626"/>
        <end position="713"/>
    </location>
</feature>
<keyword evidence="8" id="KW-1185">Reference proteome</keyword>
<dbReference type="PANTHER" id="PTHR10877:SF194">
    <property type="entry name" value="LOCATION OF VULVA DEFECTIVE 1"/>
    <property type="match status" value="1"/>
</dbReference>
<evidence type="ECO:0000256" key="4">
    <source>
        <dbReference type="SAM" id="SignalP"/>
    </source>
</evidence>
<protein>
    <submittedName>
        <fullName evidence="7">PKD1L3 protein</fullName>
    </submittedName>
</protein>
<dbReference type="Pfam" id="PF06462">
    <property type="entry name" value="Hyd_WA"/>
    <property type="match status" value="2"/>
</dbReference>
<feature type="compositionally biased region" description="Polar residues" evidence="2">
    <location>
        <begin position="382"/>
        <end position="395"/>
    </location>
</feature>
<comment type="caution">
    <text evidence="1">Lacks conserved residue(s) required for the propagation of feature annotation.</text>
</comment>
<dbReference type="PROSITE" id="PS50095">
    <property type="entry name" value="PLAT"/>
    <property type="match status" value="1"/>
</dbReference>
<dbReference type="PROSITE" id="PS50853">
    <property type="entry name" value="FN3"/>
    <property type="match status" value="3"/>
</dbReference>
<feature type="region of interest" description="Disordered" evidence="2">
    <location>
        <begin position="21"/>
        <end position="63"/>
    </location>
</feature>
<dbReference type="InterPro" id="IPR001024">
    <property type="entry name" value="PLAT/LH2_dom"/>
</dbReference>
<dbReference type="Pfam" id="PF00041">
    <property type="entry name" value="fn3"/>
    <property type="match status" value="3"/>
</dbReference>
<dbReference type="EMBL" id="OV696688">
    <property type="protein sequence ID" value="CAH1259370.1"/>
    <property type="molecule type" value="Genomic_DNA"/>
</dbReference>
<dbReference type="CDD" id="cd00063">
    <property type="entry name" value="FN3"/>
    <property type="match status" value="3"/>
</dbReference>
<feature type="domain" description="PLAT" evidence="5">
    <location>
        <begin position="1322"/>
        <end position="1440"/>
    </location>
</feature>
<organism evidence="7 8">
    <name type="scientific">Branchiostoma lanceolatum</name>
    <name type="common">Common lancelet</name>
    <name type="synonym">Amphioxus lanceolatum</name>
    <dbReference type="NCBI Taxonomy" id="7740"/>
    <lineage>
        <taxon>Eukaryota</taxon>
        <taxon>Metazoa</taxon>
        <taxon>Chordata</taxon>
        <taxon>Cephalochordata</taxon>
        <taxon>Leptocardii</taxon>
        <taxon>Amphioxiformes</taxon>
        <taxon>Branchiostomatidae</taxon>
        <taxon>Branchiostoma</taxon>
    </lineage>
</organism>
<dbReference type="InterPro" id="IPR006624">
    <property type="entry name" value="Beta-propeller_rpt_TECPR"/>
</dbReference>
<dbReference type="InterPro" id="IPR013783">
    <property type="entry name" value="Ig-like_fold"/>
</dbReference>
<dbReference type="Pfam" id="PF19193">
    <property type="entry name" value="Tectonin"/>
    <property type="match status" value="1"/>
</dbReference>
<dbReference type="InterPro" id="IPR003961">
    <property type="entry name" value="FN3_dom"/>
</dbReference>
<dbReference type="Proteomes" id="UP000838412">
    <property type="component" value="Chromosome 3"/>
</dbReference>
<dbReference type="SMART" id="SM00706">
    <property type="entry name" value="TECPR"/>
    <property type="match status" value="6"/>
</dbReference>
<keyword evidence="3" id="KW-1133">Transmembrane helix</keyword>
<dbReference type="InterPro" id="IPR051223">
    <property type="entry name" value="Polycystin"/>
</dbReference>
<dbReference type="Gene3D" id="2.60.60.20">
    <property type="entry name" value="PLAT/LH2 domain"/>
    <property type="match status" value="1"/>
</dbReference>
<keyword evidence="3" id="KW-0812">Transmembrane</keyword>
<dbReference type="InterPro" id="IPR036392">
    <property type="entry name" value="PLAT/LH2_dom_sf"/>
</dbReference>
<dbReference type="Gene3D" id="2.60.40.10">
    <property type="entry name" value="Immunoglobulins"/>
    <property type="match status" value="3"/>
</dbReference>
<keyword evidence="4" id="KW-0732">Signal</keyword>
<dbReference type="InterPro" id="IPR036116">
    <property type="entry name" value="FN3_sf"/>
</dbReference>
<name>A0A8K0ERX7_BRALA</name>
<proteinExistence type="predicted"/>
<evidence type="ECO:0000313" key="8">
    <source>
        <dbReference type="Proteomes" id="UP000838412"/>
    </source>
</evidence>
<evidence type="ECO:0000256" key="2">
    <source>
        <dbReference type="SAM" id="MobiDB-lite"/>
    </source>
</evidence>
<accession>A0A8K0ERX7</accession>
<dbReference type="SMART" id="SM00060">
    <property type="entry name" value="FN3"/>
    <property type="match status" value="3"/>
</dbReference>
<dbReference type="SUPFAM" id="SSF49265">
    <property type="entry name" value="Fibronectin type III"/>
    <property type="match status" value="2"/>
</dbReference>
<dbReference type="SUPFAM" id="SSF49723">
    <property type="entry name" value="Lipase/lipooxygenase domain (PLAT/LH2 domain)"/>
    <property type="match status" value="1"/>
</dbReference>